<keyword evidence="2" id="KW-0808">Transferase</keyword>
<dbReference type="OrthoDB" id="1729447at2759"/>
<dbReference type="Proteomes" id="UP000585474">
    <property type="component" value="Unassembled WGS sequence"/>
</dbReference>
<name>A0A7J0ERB1_9ERIC</name>
<organism evidence="2 3">
    <name type="scientific">Actinidia rufa</name>
    <dbReference type="NCBI Taxonomy" id="165716"/>
    <lineage>
        <taxon>Eukaryota</taxon>
        <taxon>Viridiplantae</taxon>
        <taxon>Streptophyta</taxon>
        <taxon>Embryophyta</taxon>
        <taxon>Tracheophyta</taxon>
        <taxon>Spermatophyta</taxon>
        <taxon>Magnoliopsida</taxon>
        <taxon>eudicotyledons</taxon>
        <taxon>Gunneridae</taxon>
        <taxon>Pentapetalae</taxon>
        <taxon>asterids</taxon>
        <taxon>Ericales</taxon>
        <taxon>Actinidiaceae</taxon>
        <taxon>Actinidia</taxon>
    </lineage>
</organism>
<evidence type="ECO:0000313" key="2">
    <source>
        <dbReference type="EMBL" id="GFY88736.1"/>
    </source>
</evidence>
<feature type="region of interest" description="Disordered" evidence="1">
    <location>
        <begin position="1"/>
        <end position="21"/>
    </location>
</feature>
<protein>
    <submittedName>
        <fullName evidence="2">Receptor-like kinase 1</fullName>
    </submittedName>
</protein>
<keyword evidence="3" id="KW-1185">Reference proteome</keyword>
<keyword evidence="2" id="KW-0675">Receptor</keyword>
<keyword evidence="2" id="KW-0418">Kinase</keyword>
<sequence length="76" mass="8217">MASTPPNPSEKQNPSFPPKRGQIKAQIFESWVNALSLAVSKAGEALVGSGEEEGAVRVTPPPRVHRQVPTTLIYHE</sequence>
<evidence type="ECO:0000256" key="1">
    <source>
        <dbReference type="SAM" id="MobiDB-lite"/>
    </source>
</evidence>
<comment type="caution">
    <text evidence="2">The sequence shown here is derived from an EMBL/GenBank/DDBJ whole genome shotgun (WGS) entry which is preliminary data.</text>
</comment>
<gene>
    <name evidence="2" type="ORF">Acr_06g0006760</name>
</gene>
<evidence type="ECO:0000313" key="3">
    <source>
        <dbReference type="Proteomes" id="UP000585474"/>
    </source>
</evidence>
<dbReference type="AlphaFoldDB" id="A0A7J0ERB1"/>
<dbReference type="PANTHER" id="PTHR37721:SF1">
    <property type="entry name" value="OS05G0464200 PROTEIN"/>
    <property type="match status" value="1"/>
</dbReference>
<dbReference type="EMBL" id="BJWL01000006">
    <property type="protein sequence ID" value="GFY88736.1"/>
    <property type="molecule type" value="Genomic_DNA"/>
</dbReference>
<dbReference type="GO" id="GO:0016301">
    <property type="term" value="F:kinase activity"/>
    <property type="evidence" value="ECO:0007669"/>
    <property type="project" value="UniProtKB-KW"/>
</dbReference>
<dbReference type="PANTHER" id="PTHR37721">
    <property type="entry name" value="OS05G0464200 PROTEIN"/>
    <property type="match status" value="1"/>
</dbReference>
<proteinExistence type="predicted"/>
<accession>A0A7J0ERB1</accession>
<reference evidence="2 3" key="1">
    <citation type="submission" date="2019-07" db="EMBL/GenBank/DDBJ databases">
        <title>De Novo Assembly of kiwifruit Actinidia rufa.</title>
        <authorList>
            <person name="Sugita-Konishi S."/>
            <person name="Sato K."/>
            <person name="Mori E."/>
            <person name="Abe Y."/>
            <person name="Kisaki G."/>
            <person name="Hamano K."/>
            <person name="Suezawa K."/>
            <person name="Otani M."/>
            <person name="Fukuda T."/>
            <person name="Manabe T."/>
            <person name="Gomi K."/>
            <person name="Tabuchi M."/>
            <person name="Akimitsu K."/>
            <person name="Kataoka I."/>
        </authorList>
    </citation>
    <scope>NUCLEOTIDE SEQUENCE [LARGE SCALE GENOMIC DNA]</scope>
    <source>
        <strain evidence="3">cv. Fuchu</strain>
    </source>
</reference>